<dbReference type="Pfam" id="PF01118">
    <property type="entry name" value="Semialdhyde_dh"/>
    <property type="match status" value="1"/>
</dbReference>
<dbReference type="FunFam" id="3.30.360.10:FF:000014">
    <property type="entry name" value="N-acetyl-gamma-glutamyl-phosphate reductase"/>
    <property type="match status" value="1"/>
</dbReference>
<dbReference type="GO" id="GO:0051287">
    <property type="term" value="F:NAD binding"/>
    <property type="evidence" value="ECO:0007669"/>
    <property type="project" value="InterPro"/>
</dbReference>
<dbReference type="GO" id="GO:0070401">
    <property type="term" value="F:NADP+ binding"/>
    <property type="evidence" value="ECO:0007669"/>
    <property type="project" value="InterPro"/>
</dbReference>
<accession>U5QN01</accession>
<dbReference type="eggNOG" id="COG0002">
    <property type="taxonomic scope" value="Bacteria"/>
</dbReference>
<comment type="similarity">
    <text evidence="7">Belongs to the NAGSA dehydrogenase family. Type 1 subfamily.</text>
</comment>
<comment type="pathway">
    <text evidence="1 7">Amino-acid biosynthesis; L-arginine biosynthesis; N(2)-acetyl-L-ornithine from L-glutamate: step 3/4.</text>
</comment>
<dbReference type="AlphaFoldDB" id="U5QN01"/>
<evidence type="ECO:0000256" key="8">
    <source>
        <dbReference type="PROSITE-ProRule" id="PRU10010"/>
    </source>
</evidence>
<dbReference type="Proteomes" id="UP000017396">
    <property type="component" value="Chromosome"/>
</dbReference>
<dbReference type="Gene3D" id="3.30.360.10">
    <property type="entry name" value="Dihydrodipicolinate Reductase, domain 2"/>
    <property type="match status" value="1"/>
</dbReference>
<dbReference type="GO" id="GO:0003942">
    <property type="term" value="F:N-acetyl-gamma-glutamyl-phosphate reductase activity"/>
    <property type="evidence" value="ECO:0007669"/>
    <property type="project" value="UniProtKB-UniRule"/>
</dbReference>
<dbReference type="InterPro" id="IPR036291">
    <property type="entry name" value="NAD(P)-bd_dom_sf"/>
</dbReference>
<gene>
    <name evidence="7 10" type="primary">argC</name>
    <name evidence="10" type="ORF">GKIL_2728</name>
</gene>
<dbReference type="HOGENOM" id="CLU_006384_0_1_3"/>
<comment type="subcellular location">
    <subcellularLocation>
        <location evidence="7">Cytoplasm</location>
    </subcellularLocation>
</comment>
<evidence type="ECO:0000313" key="11">
    <source>
        <dbReference type="Proteomes" id="UP000017396"/>
    </source>
</evidence>
<evidence type="ECO:0000256" key="2">
    <source>
        <dbReference type="ARBA" id="ARBA00022571"/>
    </source>
</evidence>
<dbReference type="SMART" id="SM00859">
    <property type="entry name" value="Semialdhyde_dh"/>
    <property type="match status" value="1"/>
</dbReference>
<dbReference type="PANTHER" id="PTHR32338:SF10">
    <property type="entry name" value="N-ACETYL-GAMMA-GLUTAMYL-PHOSPHATE REDUCTASE, CHLOROPLASTIC-RELATED"/>
    <property type="match status" value="1"/>
</dbReference>
<keyword evidence="5 7" id="KW-0560">Oxidoreductase</keyword>
<evidence type="ECO:0000256" key="1">
    <source>
        <dbReference type="ARBA" id="ARBA00004862"/>
    </source>
</evidence>
<keyword evidence="3 7" id="KW-0028">Amino-acid biosynthesis</keyword>
<dbReference type="InterPro" id="IPR000706">
    <property type="entry name" value="AGPR_type-1"/>
</dbReference>
<evidence type="ECO:0000259" key="9">
    <source>
        <dbReference type="SMART" id="SM00859"/>
    </source>
</evidence>
<dbReference type="InterPro" id="IPR058924">
    <property type="entry name" value="AGPR_dimerisation_dom"/>
</dbReference>
<sequence>MRIPLSIGAIAGPGITLMAGRSVARGGLTMPEKLQVGIVGASGYGGVQLVRLLLDHPGVEIAFLGAHQNAGTPFGELYPQLAHRIDQVCEAIDIEQIAGRCEVVFLATPNGVAYTLAPPLLERGCRVFDLSADYRFVNLATYQTWYGGERQDTAVAREAVYGLPELYRERLRTARLVGCPGCYPTASLLAAAPLLKQGLIDPRSLIIDAKSGVSGAGRTLKTSSLFAEADSSVAAYNVARHRHIPEIEQICSELAGTEVQVQFTPHLIPMARGMLVTLYAQLRDPGLVSEDMLTIYAAFYRQSPAVQILASGVYPQTKWASGTNTCFIGLEVDPRTERVVVLSAVDNLVKGQSGQAIQAMNLNQGWEEMLGLPAVGFYP</sequence>
<keyword evidence="2 7" id="KW-0055">Arginine biosynthesis</keyword>
<dbReference type="CDD" id="cd23934">
    <property type="entry name" value="AGPR_1_C"/>
    <property type="match status" value="1"/>
</dbReference>
<protein>
    <recommendedName>
        <fullName evidence="7">N-acetyl-gamma-glutamyl-phosphate reductase</fullName>
        <shortName evidence="7">AGPR</shortName>
        <ecNumber evidence="7">1.2.1.38</ecNumber>
    </recommendedName>
    <alternativeName>
        <fullName evidence="7">N-acetyl-glutamate semialdehyde dehydrogenase</fullName>
        <shortName evidence="7">NAGSA dehydrogenase</shortName>
    </alternativeName>
</protein>
<dbReference type="GO" id="GO:0005737">
    <property type="term" value="C:cytoplasm"/>
    <property type="evidence" value="ECO:0007669"/>
    <property type="project" value="UniProtKB-SubCell"/>
</dbReference>
<comment type="function">
    <text evidence="7">Catalyzes the NADPH-dependent reduction of N-acetyl-5-glutamyl phosphate to yield N-acetyl-L-glutamate 5-semialdehyde.</text>
</comment>
<dbReference type="SUPFAM" id="SSF55347">
    <property type="entry name" value="Glyceraldehyde-3-phosphate dehydrogenase-like, C-terminal domain"/>
    <property type="match status" value="1"/>
</dbReference>
<dbReference type="InterPro" id="IPR050085">
    <property type="entry name" value="AGPR"/>
</dbReference>
<keyword evidence="4 7" id="KW-0521">NADP</keyword>
<keyword evidence="11" id="KW-1185">Reference proteome</keyword>
<name>U5QN01_GLOK1</name>
<evidence type="ECO:0000256" key="7">
    <source>
        <dbReference type="HAMAP-Rule" id="MF_00150"/>
    </source>
</evidence>
<keyword evidence="7" id="KW-0963">Cytoplasm</keyword>
<evidence type="ECO:0000313" key="10">
    <source>
        <dbReference type="EMBL" id="AGY58974.1"/>
    </source>
</evidence>
<dbReference type="STRING" id="1183438.GKIL_2728"/>
<feature type="active site" evidence="7 8">
    <location>
        <position position="182"/>
    </location>
</feature>
<feature type="domain" description="Semialdehyde dehydrogenase NAD-binding" evidence="9">
    <location>
        <begin position="35"/>
        <end position="174"/>
    </location>
</feature>
<dbReference type="HAMAP" id="MF_00150">
    <property type="entry name" value="ArgC_type1"/>
    <property type="match status" value="1"/>
</dbReference>
<dbReference type="EMBL" id="CP003587">
    <property type="protein sequence ID" value="AGY58974.1"/>
    <property type="molecule type" value="Genomic_DNA"/>
</dbReference>
<dbReference type="UniPathway" id="UPA00068">
    <property type="reaction ID" value="UER00108"/>
</dbReference>
<reference evidence="10 11" key="1">
    <citation type="journal article" date="2013" name="PLoS ONE">
        <title>Cultivation and Complete Genome Sequencing of Gloeobacter kilaueensis sp. nov., from a Lava Cave in Kilauea Caldera, Hawai'i.</title>
        <authorList>
            <person name="Saw J.H."/>
            <person name="Schatz M."/>
            <person name="Brown M.V."/>
            <person name="Kunkel D.D."/>
            <person name="Foster J.S."/>
            <person name="Shick H."/>
            <person name="Christensen S."/>
            <person name="Hou S."/>
            <person name="Wan X."/>
            <person name="Donachie S.P."/>
        </authorList>
    </citation>
    <scope>NUCLEOTIDE SEQUENCE [LARGE SCALE GENOMIC DNA]</scope>
    <source>
        <strain evidence="11">JS</strain>
    </source>
</reference>
<dbReference type="PATRIC" id="fig|1183438.3.peg.2687"/>
<dbReference type="NCBIfam" id="TIGR01850">
    <property type="entry name" value="argC"/>
    <property type="match status" value="1"/>
</dbReference>
<dbReference type="CDD" id="cd17895">
    <property type="entry name" value="AGPR_1_N"/>
    <property type="match status" value="1"/>
</dbReference>
<dbReference type="Gene3D" id="3.40.50.720">
    <property type="entry name" value="NAD(P)-binding Rossmann-like Domain"/>
    <property type="match status" value="1"/>
</dbReference>
<evidence type="ECO:0000256" key="3">
    <source>
        <dbReference type="ARBA" id="ARBA00022605"/>
    </source>
</evidence>
<evidence type="ECO:0000256" key="4">
    <source>
        <dbReference type="ARBA" id="ARBA00022857"/>
    </source>
</evidence>
<organism evidence="10 11">
    <name type="scientific">Gloeobacter kilaueensis (strain ATCC BAA-2537 / CCAP 1431/1 / ULC 316 / JS1)</name>
    <dbReference type="NCBI Taxonomy" id="1183438"/>
    <lineage>
        <taxon>Bacteria</taxon>
        <taxon>Bacillati</taxon>
        <taxon>Cyanobacteriota</taxon>
        <taxon>Cyanophyceae</taxon>
        <taxon>Gloeobacterales</taxon>
        <taxon>Gloeobacteraceae</taxon>
        <taxon>Gloeobacter</taxon>
    </lineage>
</organism>
<dbReference type="Pfam" id="PF22698">
    <property type="entry name" value="Semialdhyde_dhC_1"/>
    <property type="match status" value="1"/>
</dbReference>
<proteinExistence type="inferred from homology"/>
<dbReference type="PROSITE" id="PS01224">
    <property type="entry name" value="ARGC"/>
    <property type="match status" value="1"/>
</dbReference>
<dbReference type="PANTHER" id="PTHR32338">
    <property type="entry name" value="N-ACETYL-GAMMA-GLUTAMYL-PHOSPHATE REDUCTASE, CHLOROPLASTIC-RELATED-RELATED"/>
    <property type="match status" value="1"/>
</dbReference>
<dbReference type="EC" id="1.2.1.38" evidence="7"/>
<evidence type="ECO:0000256" key="5">
    <source>
        <dbReference type="ARBA" id="ARBA00023002"/>
    </source>
</evidence>
<comment type="catalytic activity">
    <reaction evidence="6 7">
        <text>N-acetyl-L-glutamate 5-semialdehyde + phosphate + NADP(+) = N-acetyl-L-glutamyl 5-phosphate + NADPH + H(+)</text>
        <dbReference type="Rhea" id="RHEA:21588"/>
        <dbReference type="ChEBI" id="CHEBI:15378"/>
        <dbReference type="ChEBI" id="CHEBI:29123"/>
        <dbReference type="ChEBI" id="CHEBI:43474"/>
        <dbReference type="ChEBI" id="CHEBI:57783"/>
        <dbReference type="ChEBI" id="CHEBI:57936"/>
        <dbReference type="ChEBI" id="CHEBI:58349"/>
        <dbReference type="EC" id="1.2.1.38"/>
    </reaction>
</comment>
<evidence type="ECO:0000256" key="6">
    <source>
        <dbReference type="ARBA" id="ARBA00050557"/>
    </source>
</evidence>
<dbReference type="InterPro" id="IPR000534">
    <property type="entry name" value="Semialdehyde_DH_NAD-bd"/>
</dbReference>
<dbReference type="InterPro" id="IPR023013">
    <property type="entry name" value="AGPR_AS"/>
</dbReference>
<dbReference type="KEGG" id="glj:GKIL_2728"/>
<dbReference type="SUPFAM" id="SSF51735">
    <property type="entry name" value="NAD(P)-binding Rossmann-fold domains"/>
    <property type="match status" value="1"/>
</dbReference>
<dbReference type="GO" id="GO:0006526">
    <property type="term" value="P:L-arginine biosynthetic process"/>
    <property type="evidence" value="ECO:0007669"/>
    <property type="project" value="UniProtKB-UniRule"/>
</dbReference>